<dbReference type="GO" id="GO:0043565">
    <property type="term" value="F:sequence-specific DNA binding"/>
    <property type="evidence" value="ECO:0007669"/>
    <property type="project" value="TreeGrafter"/>
</dbReference>
<dbReference type="PROSITE" id="PS00092">
    <property type="entry name" value="N6_MTASE"/>
    <property type="match status" value="1"/>
</dbReference>
<name>A0A6H0V6B3_9BACT</name>
<dbReference type="AlphaFoldDB" id="A0A6H0V6B3"/>
<dbReference type="SUPFAM" id="SSF53335">
    <property type="entry name" value="S-adenosyl-L-methionine-dependent methyltransferases"/>
    <property type="match status" value="1"/>
</dbReference>
<dbReference type="PRINTS" id="PR00505">
    <property type="entry name" value="D12N6MTFRASE"/>
</dbReference>
<dbReference type="REBASE" id="395432">
    <property type="entry name" value="M2.Mga11ORF1020P"/>
</dbReference>
<reference evidence="8 9" key="1">
    <citation type="submission" date="2019-12" db="EMBL/GenBank/DDBJ databases">
        <title>Sequencing and analysis of the whole genome of Mycoplasma gallinaceum strain Peacock20181011.</title>
        <authorList>
            <person name="Liu X."/>
            <person name="Qin Z."/>
            <person name="Xu H."/>
        </authorList>
    </citation>
    <scope>NUCLEOTIDE SEQUENCE [LARGE SCALE GENOMIC DNA]</scope>
    <source>
        <strain evidence="8 9">Peacock20181011</strain>
    </source>
</reference>
<dbReference type="InterPro" id="IPR012263">
    <property type="entry name" value="M_m6A_EcoRV"/>
</dbReference>
<evidence type="ECO:0000256" key="1">
    <source>
        <dbReference type="ARBA" id="ARBA00006594"/>
    </source>
</evidence>
<dbReference type="Pfam" id="PF02086">
    <property type="entry name" value="MethyltransfD12"/>
    <property type="match status" value="1"/>
</dbReference>
<dbReference type="GO" id="GO:1904047">
    <property type="term" value="F:S-adenosyl-L-methionine binding"/>
    <property type="evidence" value="ECO:0007669"/>
    <property type="project" value="TreeGrafter"/>
</dbReference>
<keyword evidence="4 7" id="KW-0808">Transferase</keyword>
<dbReference type="NCBIfam" id="TIGR00571">
    <property type="entry name" value="dam"/>
    <property type="match status" value="1"/>
</dbReference>
<dbReference type="InterPro" id="IPR002052">
    <property type="entry name" value="DNA_methylase_N6_adenine_CS"/>
</dbReference>
<comment type="similarity">
    <text evidence="1 7">Belongs to the N(4)/N(6)-methyltransferase family.</text>
</comment>
<evidence type="ECO:0000256" key="6">
    <source>
        <dbReference type="ARBA" id="ARBA00047942"/>
    </source>
</evidence>
<evidence type="ECO:0000256" key="5">
    <source>
        <dbReference type="ARBA" id="ARBA00022691"/>
    </source>
</evidence>
<evidence type="ECO:0000256" key="4">
    <source>
        <dbReference type="ARBA" id="ARBA00022679"/>
    </source>
</evidence>
<keyword evidence="5 7" id="KW-0949">S-adenosyl-L-methionine</keyword>
<dbReference type="Proteomes" id="UP000503310">
    <property type="component" value="Chromosome"/>
</dbReference>
<dbReference type="Gene3D" id="1.10.1020.10">
    <property type="entry name" value="Adenine-specific Methyltransferase, Domain 2"/>
    <property type="match status" value="1"/>
</dbReference>
<evidence type="ECO:0000256" key="2">
    <source>
        <dbReference type="ARBA" id="ARBA00011900"/>
    </source>
</evidence>
<gene>
    <name evidence="8" type="ORF">GOQ20_01025</name>
</gene>
<dbReference type="PIRSF" id="PIRSF000398">
    <property type="entry name" value="M_m6A_EcoRV"/>
    <property type="match status" value="1"/>
</dbReference>
<evidence type="ECO:0000313" key="9">
    <source>
        <dbReference type="Proteomes" id="UP000503310"/>
    </source>
</evidence>
<dbReference type="Gene3D" id="3.40.50.150">
    <property type="entry name" value="Vaccinia Virus protein VP39"/>
    <property type="match status" value="1"/>
</dbReference>
<dbReference type="EC" id="2.1.1.72" evidence="2 7"/>
<dbReference type="RefSeq" id="WP_167845060.1">
    <property type="nucleotide sequence ID" value="NZ_CP047225.1"/>
</dbReference>
<sequence length="313" mass="36939">MKLIKSPINYTGNKYRILDQLNTFFPKKIDCMVDLFCGGATVGLNINAKKIIFVDNNERIINLLVFLSKQNFDDFIIKCEKIIKKYNLSYSAKHGYKFYLDQCKEKSTNNGLKEYNYIGFYKMRNDYNSLVDKNTEESNLLLYILMIYSFNNDIRFNSDGHFNLPVGKTDLNKMNINKVKEYILRIQSIESEFICASFEDLNDLGIIEKADFIYMDPPYLITNAVYNSGWKREQEYALLDFIDSLIERKVNFALSNILEKIGKVNEPLQYWCYKKDALINIHDINYHYRSSSYNKIKRNSNEKEVLITNKEYK</sequence>
<dbReference type="EMBL" id="CP047225">
    <property type="protein sequence ID" value="QIW62045.1"/>
    <property type="molecule type" value="Genomic_DNA"/>
</dbReference>
<dbReference type="InterPro" id="IPR012327">
    <property type="entry name" value="MeTrfase_D12"/>
</dbReference>
<evidence type="ECO:0000256" key="7">
    <source>
        <dbReference type="RuleBase" id="RU361257"/>
    </source>
</evidence>
<dbReference type="GO" id="GO:0006298">
    <property type="term" value="P:mismatch repair"/>
    <property type="evidence" value="ECO:0007669"/>
    <property type="project" value="TreeGrafter"/>
</dbReference>
<evidence type="ECO:0000313" key="8">
    <source>
        <dbReference type="EMBL" id="QIW62045.1"/>
    </source>
</evidence>
<dbReference type="PANTHER" id="PTHR30481">
    <property type="entry name" value="DNA ADENINE METHYLASE"/>
    <property type="match status" value="1"/>
</dbReference>
<organism evidence="8 9">
    <name type="scientific">Mycoplasmopsis gallinacea</name>
    <dbReference type="NCBI Taxonomy" id="29556"/>
    <lineage>
        <taxon>Bacteria</taxon>
        <taxon>Bacillati</taxon>
        <taxon>Mycoplasmatota</taxon>
        <taxon>Mycoplasmoidales</taxon>
        <taxon>Metamycoplasmataceae</taxon>
        <taxon>Mycoplasmopsis</taxon>
    </lineage>
</organism>
<dbReference type="GO" id="GO:0032259">
    <property type="term" value="P:methylation"/>
    <property type="evidence" value="ECO:0007669"/>
    <property type="project" value="UniProtKB-KW"/>
</dbReference>
<protein>
    <recommendedName>
        <fullName evidence="2 7">Site-specific DNA-methyltransferase (adenine-specific)</fullName>
        <ecNumber evidence="2 7">2.1.1.72</ecNumber>
    </recommendedName>
</protein>
<evidence type="ECO:0000256" key="3">
    <source>
        <dbReference type="ARBA" id="ARBA00022603"/>
    </source>
</evidence>
<accession>A0A6H0V6B3</accession>
<proteinExistence type="inferred from homology"/>
<dbReference type="InterPro" id="IPR029063">
    <property type="entry name" value="SAM-dependent_MTases_sf"/>
</dbReference>
<dbReference type="InterPro" id="IPR023095">
    <property type="entry name" value="Ade_MeTrfase_dom_2"/>
</dbReference>
<dbReference type="GO" id="GO:0009307">
    <property type="term" value="P:DNA restriction-modification system"/>
    <property type="evidence" value="ECO:0007669"/>
    <property type="project" value="InterPro"/>
</dbReference>
<dbReference type="PANTHER" id="PTHR30481:SF3">
    <property type="entry name" value="DNA ADENINE METHYLASE"/>
    <property type="match status" value="1"/>
</dbReference>
<dbReference type="GO" id="GO:0009007">
    <property type="term" value="F:site-specific DNA-methyltransferase (adenine-specific) activity"/>
    <property type="evidence" value="ECO:0007669"/>
    <property type="project" value="UniProtKB-UniRule"/>
</dbReference>
<keyword evidence="3 7" id="KW-0489">Methyltransferase</keyword>
<comment type="catalytic activity">
    <reaction evidence="6 7">
        <text>a 2'-deoxyadenosine in DNA + S-adenosyl-L-methionine = an N(6)-methyl-2'-deoxyadenosine in DNA + S-adenosyl-L-homocysteine + H(+)</text>
        <dbReference type="Rhea" id="RHEA:15197"/>
        <dbReference type="Rhea" id="RHEA-COMP:12418"/>
        <dbReference type="Rhea" id="RHEA-COMP:12419"/>
        <dbReference type="ChEBI" id="CHEBI:15378"/>
        <dbReference type="ChEBI" id="CHEBI:57856"/>
        <dbReference type="ChEBI" id="CHEBI:59789"/>
        <dbReference type="ChEBI" id="CHEBI:90615"/>
        <dbReference type="ChEBI" id="CHEBI:90616"/>
        <dbReference type="EC" id="2.1.1.72"/>
    </reaction>
</comment>